<dbReference type="GeneID" id="65083413"/>
<dbReference type="VEuPathDB" id="FungiDB:FMAN_04142"/>
<dbReference type="RefSeq" id="XP_041679970.1">
    <property type="nucleotide sequence ID" value="XM_041829182.1"/>
</dbReference>
<keyword evidence="2" id="KW-1185">Reference proteome</keyword>
<name>A0A1L7T2C2_FUSMA</name>
<evidence type="ECO:0000313" key="1">
    <source>
        <dbReference type="EMBL" id="CVK89715.1"/>
    </source>
</evidence>
<sequence>MAHSFVAVVSNLQPISTSYALDFASQQPNPSLVLSSSPLPSRPSPSNMCRQVIRVASCWLCNSRLEPFGRFFPCGNVITAGKNGCDIMDLEENVGPGDLLCHMCLRITDGENKLNEKQKLPGSPKMAGRYWKLGTG</sequence>
<dbReference type="AlphaFoldDB" id="A0A1L7T2C2"/>
<comment type="caution">
    <text evidence="1">The sequence shown here is derived from an EMBL/GenBank/DDBJ whole genome shotgun (WGS) entry which is preliminary data.</text>
</comment>
<reference evidence="2" key="1">
    <citation type="journal article" date="2016" name="Genome Biol. Evol.">
        <title>Comparative 'omics' of the Fusarium fujikuroi species complex highlights differences in genetic potential and metabolite synthesis.</title>
        <authorList>
            <person name="Niehaus E.-M."/>
            <person name="Muensterkoetter M."/>
            <person name="Proctor R.H."/>
            <person name="Brown D.W."/>
            <person name="Sharon A."/>
            <person name="Idan Y."/>
            <person name="Oren-Young L."/>
            <person name="Sieber C.M."/>
            <person name="Novak O."/>
            <person name="Pencik A."/>
            <person name="Tarkowska D."/>
            <person name="Hromadova K."/>
            <person name="Freeman S."/>
            <person name="Maymon M."/>
            <person name="Elazar M."/>
            <person name="Youssef S.A."/>
            <person name="El-Shabrawy E.S.M."/>
            <person name="Shalaby A.B.A."/>
            <person name="Houterman P."/>
            <person name="Brock N.L."/>
            <person name="Burkhardt I."/>
            <person name="Tsavkelova E.A."/>
            <person name="Dickschat J.S."/>
            <person name="Galuszka P."/>
            <person name="Gueldener U."/>
            <person name="Tudzynski B."/>
        </authorList>
    </citation>
    <scope>NUCLEOTIDE SEQUENCE [LARGE SCALE GENOMIC DNA]</scope>
    <source>
        <strain evidence="2">MRC7560</strain>
    </source>
</reference>
<dbReference type="Proteomes" id="UP000184255">
    <property type="component" value="Unassembled WGS sequence"/>
</dbReference>
<gene>
    <name evidence="1" type="ORF">FMAN_04142</name>
</gene>
<protein>
    <submittedName>
        <fullName evidence="1">Uncharacterized protein</fullName>
    </submittedName>
</protein>
<dbReference type="EMBL" id="FCQH01000003">
    <property type="protein sequence ID" value="CVK89715.1"/>
    <property type="molecule type" value="Genomic_DNA"/>
</dbReference>
<evidence type="ECO:0000313" key="2">
    <source>
        <dbReference type="Proteomes" id="UP000184255"/>
    </source>
</evidence>
<proteinExistence type="predicted"/>
<accession>A0A1L7T2C2</accession>
<organism evidence="1 2">
    <name type="scientific">Fusarium mangiferae</name>
    <name type="common">Mango malformation disease fungus</name>
    <dbReference type="NCBI Taxonomy" id="192010"/>
    <lineage>
        <taxon>Eukaryota</taxon>
        <taxon>Fungi</taxon>
        <taxon>Dikarya</taxon>
        <taxon>Ascomycota</taxon>
        <taxon>Pezizomycotina</taxon>
        <taxon>Sordariomycetes</taxon>
        <taxon>Hypocreomycetidae</taxon>
        <taxon>Hypocreales</taxon>
        <taxon>Nectriaceae</taxon>
        <taxon>Fusarium</taxon>
        <taxon>Fusarium fujikuroi species complex</taxon>
    </lineage>
</organism>